<reference evidence="4 5" key="1">
    <citation type="submission" date="2017-04" db="EMBL/GenBank/DDBJ databases">
        <authorList>
            <person name="Afonso C.L."/>
            <person name="Miller P.J."/>
            <person name="Scott M.A."/>
            <person name="Spackman E."/>
            <person name="Goraichik I."/>
            <person name="Dimitrov K.M."/>
            <person name="Suarez D.L."/>
            <person name="Swayne D.E."/>
        </authorList>
    </citation>
    <scope>NUCLEOTIDE SEQUENCE [LARGE SCALE GENOMIC DNA]</scope>
    <source>
        <strain evidence="4 5">DSM 26133</strain>
    </source>
</reference>
<feature type="transmembrane region" description="Helical" evidence="1">
    <location>
        <begin position="264"/>
        <end position="287"/>
    </location>
</feature>
<evidence type="ECO:0000259" key="3">
    <source>
        <dbReference type="Pfam" id="PF09835"/>
    </source>
</evidence>
<dbReference type="PANTHER" id="PTHR48090">
    <property type="entry name" value="UNDECAPRENYL-PHOSPHATE 4-DEOXY-4-FORMAMIDO-L-ARABINOSE TRANSFERASE-RELATED"/>
    <property type="match status" value="1"/>
</dbReference>
<feature type="transmembrane region" description="Helical" evidence="1">
    <location>
        <begin position="352"/>
        <end position="378"/>
    </location>
</feature>
<evidence type="ECO:0000259" key="2">
    <source>
        <dbReference type="Pfam" id="PF00535"/>
    </source>
</evidence>
<sequence length="384" mass="43198">MDSSEVNYCVVVPTYNNASTLKTVLDSLLSHTSEVIVVNDGSTDHTAEILGQYANLDVIIHLVNQGKGMALRNAFELATRRGFEYAITIDSDGQHNPGDLPAVLGKIAENRGKVVMGSRAMEGEGIPKKSSFGNRFSNFWFWAETGIRLADTQTGFRAYPLKSMLGMKWFTHRFEFEIEVIVRLAWRNVKFVEQPIAVAYQQDRVSHFRPLKDFARISVLNTFLFTAALLFYLPRLWFMNLSLSNLWKQVKNEFEAGSERPVKLAGAVGLGLFFGVFPIWGFQMLVAFAIASILRLNRLLVLFSSNISIPPFLPLILYFSFQMGSFFFKEPVHFASWESLDLSTIHSHVMQYAIGAVLLSALVGISGFAVTYLLSVVIRNRKPQ</sequence>
<feature type="transmembrane region" description="Helical" evidence="1">
    <location>
        <begin position="299"/>
        <end position="321"/>
    </location>
</feature>
<proteinExistence type="predicted"/>
<dbReference type="STRING" id="692418.SAMN04488029_0515"/>
<name>A0A1W2G6D2_REIFA</name>
<evidence type="ECO:0000256" key="1">
    <source>
        <dbReference type="SAM" id="Phobius"/>
    </source>
</evidence>
<dbReference type="Pfam" id="PF09835">
    <property type="entry name" value="DUF2062"/>
    <property type="match status" value="1"/>
</dbReference>
<dbReference type="Pfam" id="PF00535">
    <property type="entry name" value="Glycos_transf_2"/>
    <property type="match status" value="1"/>
</dbReference>
<keyword evidence="1" id="KW-0472">Membrane</keyword>
<dbReference type="PANTHER" id="PTHR48090:SF7">
    <property type="entry name" value="RFBJ PROTEIN"/>
    <property type="match status" value="1"/>
</dbReference>
<evidence type="ECO:0000313" key="5">
    <source>
        <dbReference type="Proteomes" id="UP000192472"/>
    </source>
</evidence>
<dbReference type="SUPFAM" id="SSF53448">
    <property type="entry name" value="Nucleotide-diphospho-sugar transferases"/>
    <property type="match status" value="1"/>
</dbReference>
<protein>
    <submittedName>
        <fullName evidence="4">Glycosyltransferase involved in cell wall bisynthesis</fullName>
    </submittedName>
</protein>
<keyword evidence="4" id="KW-0808">Transferase</keyword>
<dbReference type="AlphaFoldDB" id="A0A1W2G6D2"/>
<keyword evidence="5" id="KW-1185">Reference proteome</keyword>
<dbReference type="InterPro" id="IPR050256">
    <property type="entry name" value="Glycosyltransferase_2"/>
</dbReference>
<dbReference type="CDD" id="cd04179">
    <property type="entry name" value="DPM_DPG-synthase_like"/>
    <property type="match status" value="1"/>
</dbReference>
<dbReference type="GO" id="GO:0016740">
    <property type="term" value="F:transferase activity"/>
    <property type="evidence" value="ECO:0007669"/>
    <property type="project" value="UniProtKB-KW"/>
</dbReference>
<dbReference type="InterPro" id="IPR001173">
    <property type="entry name" value="Glyco_trans_2-like"/>
</dbReference>
<organism evidence="4 5">
    <name type="scientific">Reichenbachiella faecimaris</name>
    <dbReference type="NCBI Taxonomy" id="692418"/>
    <lineage>
        <taxon>Bacteria</taxon>
        <taxon>Pseudomonadati</taxon>
        <taxon>Bacteroidota</taxon>
        <taxon>Cytophagia</taxon>
        <taxon>Cytophagales</taxon>
        <taxon>Reichenbachiellaceae</taxon>
        <taxon>Reichenbachiella</taxon>
    </lineage>
</organism>
<dbReference type="Gene3D" id="3.90.550.10">
    <property type="entry name" value="Spore Coat Polysaccharide Biosynthesis Protein SpsA, Chain A"/>
    <property type="match status" value="1"/>
</dbReference>
<keyword evidence="1" id="KW-0812">Transmembrane</keyword>
<evidence type="ECO:0000313" key="4">
    <source>
        <dbReference type="EMBL" id="SMD32173.1"/>
    </source>
</evidence>
<dbReference type="InterPro" id="IPR018639">
    <property type="entry name" value="DUF2062"/>
</dbReference>
<feature type="domain" description="Glycosyltransferase 2-like" evidence="2">
    <location>
        <begin position="9"/>
        <end position="132"/>
    </location>
</feature>
<dbReference type="InterPro" id="IPR029044">
    <property type="entry name" value="Nucleotide-diphossugar_trans"/>
</dbReference>
<accession>A0A1W2G6D2</accession>
<dbReference type="OrthoDB" id="9810303at2"/>
<dbReference type="Proteomes" id="UP000192472">
    <property type="component" value="Unassembled WGS sequence"/>
</dbReference>
<feature type="domain" description="DUF2062" evidence="3">
    <location>
        <begin position="258"/>
        <end position="382"/>
    </location>
</feature>
<gene>
    <name evidence="4" type="ORF">SAMN04488029_0515</name>
</gene>
<feature type="transmembrane region" description="Helical" evidence="1">
    <location>
        <begin position="214"/>
        <end position="233"/>
    </location>
</feature>
<dbReference type="EMBL" id="FWYF01000001">
    <property type="protein sequence ID" value="SMD32173.1"/>
    <property type="molecule type" value="Genomic_DNA"/>
</dbReference>
<keyword evidence="1" id="KW-1133">Transmembrane helix</keyword>